<dbReference type="RefSeq" id="WP_242627915.1">
    <property type="nucleotide sequence ID" value="NZ_CP112887.1"/>
</dbReference>
<dbReference type="GO" id="GO:0016791">
    <property type="term" value="F:phosphatase activity"/>
    <property type="evidence" value="ECO:0007669"/>
    <property type="project" value="TreeGrafter"/>
</dbReference>
<dbReference type="Gene3D" id="3.60.21.10">
    <property type="match status" value="1"/>
</dbReference>
<dbReference type="Pfam" id="PF00149">
    <property type="entry name" value="Metallophos"/>
    <property type="match status" value="1"/>
</dbReference>
<dbReference type="AlphaFoldDB" id="A0AAJ5UGL0"/>
<dbReference type="InterPro" id="IPR029052">
    <property type="entry name" value="Metallo-depent_PP-like"/>
</dbReference>
<dbReference type="PANTHER" id="PTHR42850">
    <property type="entry name" value="METALLOPHOSPHOESTERASE"/>
    <property type="match status" value="1"/>
</dbReference>
<dbReference type="GO" id="GO:0005737">
    <property type="term" value="C:cytoplasm"/>
    <property type="evidence" value="ECO:0007669"/>
    <property type="project" value="TreeGrafter"/>
</dbReference>
<evidence type="ECO:0000313" key="3">
    <source>
        <dbReference type="Proteomes" id="UP001210130"/>
    </source>
</evidence>
<dbReference type="InterPro" id="IPR004843">
    <property type="entry name" value="Calcineurin-like_PHP"/>
</dbReference>
<dbReference type="Proteomes" id="UP001210130">
    <property type="component" value="Chromosome"/>
</dbReference>
<organism evidence="2 3">
    <name type="scientific">Klebsiella electrica</name>
    <dbReference type="NCBI Taxonomy" id="1259973"/>
    <lineage>
        <taxon>Bacteria</taxon>
        <taxon>Pseudomonadati</taxon>
        <taxon>Pseudomonadota</taxon>
        <taxon>Gammaproteobacteria</taxon>
        <taxon>Enterobacterales</taxon>
        <taxon>Enterobacteriaceae</taxon>
        <taxon>Klebsiella/Raoultella group</taxon>
        <taxon>Klebsiella</taxon>
    </lineage>
</organism>
<protein>
    <submittedName>
        <fullName evidence="2">Metallophosphoesterase</fullName>
    </submittedName>
</protein>
<keyword evidence="3" id="KW-1185">Reference proteome</keyword>
<reference evidence="2 3" key="1">
    <citation type="journal article" date="2023" name="Microbiol. Resour. Announc.">
        <title>Complete Genome Sequence of the First Colistin-Resistant Raoultella electrica Strain.</title>
        <authorList>
            <person name="Aldeia C."/>
            <person name="Campos-Madueno E.I."/>
            <person name="Sendi P."/>
            <person name="Endimiani A."/>
        </authorList>
    </citation>
    <scope>NUCLEOTIDE SEQUENCE [LARGE SCALE GENOMIC DNA]</scope>
    <source>
        <strain evidence="2 3">S2-IND-01-C</strain>
    </source>
</reference>
<dbReference type="InterPro" id="IPR050126">
    <property type="entry name" value="Ap4A_hydrolase"/>
</dbReference>
<proteinExistence type="predicted"/>
<evidence type="ECO:0000313" key="2">
    <source>
        <dbReference type="EMBL" id="WBW63037.1"/>
    </source>
</evidence>
<sequence length="339" mass="38905">MSHPLKLISSTPLFLEKGIHMLHSGLPEKRRIFIGDIHGQYRKLCALLEHLDTLYQRDDRILIFVGDLIDNQPGAQINHLAVLERVRAEVASGHAICLMGNHEFNAVGWAMRHPLSAQPLRPHSQNNCRQHQAFLADVVEDTPSHNFWIDWFKTLPLFVDYGDIRAVHACWEEQTMTRLRPWLDEQNRLKPESWVDAFDKQHPLFRMIETVLKGPELPLPAGFSFVDKTGVERHHIRVRWWRDDAKTYRQIAQVQPEMVSRIPDIPLSRTLLDRTDVPVVIGHYTLSGEPHTLSDRVVCVDYNAAKADNPLCAWIQEPGRLPAVAGSFVREPAFRRCAG</sequence>
<evidence type="ECO:0000259" key="1">
    <source>
        <dbReference type="Pfam" id="PF00149"/>
    </source>
</evidence>
<dbReference type="EMBL" id="CP112887">
    <property type="protein sequence ID" value="WBW63037.1"/>
    <property type="molecule type" value="Genomic_DNA"/>
</dbReference>
<feature type="domain" description="Calcineurin-like phosphoesterase" evidence="1">
    <location>
        <begin position="32"/>
        <end position="167"/>
    </location>
</feature>
<accession>A0AAJ5UGL0</accession>
<gene>
    <name evidence="2" type="ORF">OR613_09135</name>
</gene>
<dbReference type="PANTHER" id="PTHR42850:SF7">
    <property type="entry name" value="BIS(5'-NUCLEOSYL)-TETRAPHOSPHATASE PRPE [ASYMMETRICAL]"/>
    <property type="match status" value="1"/>
</dbReference>
<dbReference type="SUPFAM" id="SSF56300">
    <property type="entry name" value="Metallo-dependent phosphatases"/>
    <property type="match status" value="1"/>
</dbReference>
<name>A0AAJ5UGL0_9ENTR</name>